<dbReference type="CDD" id="cd07185">
    <property type="entry name" value="OmpA_C-like"/>
    <property type="match status" value="1"/>
</dbReference>
<dbReference type="EC" id="1.97.1.12" evidence="7"/>
<dbReference type="PANTHER" id="PTHR30329:SF21">
    <property type="entry name" value="LIPOPROTEIN YIAD-RELATED"/>
    <property type="match status" value="1"/>
</dbReference>
<dbReference type="Pfam" id="PF00691">
    <property type="entry name" value="OmpA"/>
    <property type="match status" value="1"/>
</dbReference>
<keyword evidence="5" id="KW-0732">Signal</keyword>
<dbReference type="PROSITE" id="PS51123">
    <property type="entry name" value="OMPA_2"/>
    <property type="match status" value="1"/>
</dbReference>
<dbReference type="RefSeq" id="WP_225889318.1">
    <property type="nucleotide sequence ID" value="NZ_CP021983.2"/>
</dbReference>
<dbReference type="InterPro" id="IPR036737">
    <property type="entry name" value="OmpA-like_sf"/>
</dbReference>
<dbReference type="GO" id="GO:0009279">
    <property type="term" value="C:cell outer membrane"/>
    <property type="evidence" value="ECO:0007669"/>
    <property type="project" value="UniProtKB-SubCell"/>
</dbReference>
<dbReference type="PANTHER" id="PTHR30329">
    <property type="entry name" value="STATOR ELEMENT OF FLAGELLAR MOTOR COMPLEX"/>
    <property type="match status" value="1"/>
</dbReference>
<dbReference type="KEGG" id="hhg:XM38_030050"/>
<dbReference type="AlphaFoldDB" id="A0A1Z3HP27"/>
<dbReference type="InterPro" id="IPR006665">
    <property type="entry name" value="OmpA-like"/>
</dbReference>
<dbReference type="Gene3D" id="3.30.1330.60">
    <property type="entry name" value="OmpA-like domain"/>
    <property type="match status" value="1"/>
</dbReference>
<feature type="signal peptide" evidence="5">
    <location>
        <begin position="1"/>
        <end position="33"/>
    </location>
</feature>
<dbReference type="PRINTS" id="PR01021">
    <property type="entry name" value="OMPADOMAIN"/>
</dbReference>
<evidence type="ECO:0000259" key="6">
    <source>
        <dbReference type="PROSITE" id="PS51123"/>
    </source>
</evidence>
<dbReference type="EMBL" id="CP021983">
    <property type="protein sequence ID" value="ASC72051.1"/>
    <property type="molecule type" value="Genomic_DNA"/>
</dbReference>
<name>A0A1Z3HP27_9CYAN</name>
<protein>
    <submittedName>
        <fullName evidence="7">Ell envolope biogensis protein</fullName>
        <ecNumber evidence="7">1.97.1.12</ecNumber>
    </submittedName>
</protein>
<dbReference type="GO" id="GO:0016491">
    <property type="term" value="F:oxidoreductase activity"/>
    <property type="evidence" value="ECO:0007669"/>
    <property type="project" value="UniProtKB-KW"/>
</dbReference>
<dbReference type="SUPFAM" id="SSF103088">
    <property type="entry name" value="OmpA-like"/>
    <property type="match status" value="1"/>
</dbReference>
<evidence type="ECO:0000256" key="4">
    <source>
        <dbReference type="PROSITE-ProRule" id="PRU00473"/>
    </source>
</evidence>
<keyword evidence="2 4" id="KW-0472">Membrane</keyword>
<evidence type="ECO:0000256" key="1">
    <source>
        <dbReference type="ARBA" id="ARBA00004442"/>
    </source>
</evidence>
<dbReference type="SUPFAM" id="SSF51126">
    <property type="entry name" value="Pectin lyase-like"/>
    <property type="match status" value="1"/>
</dbReference>
<evidence type="ECO:0000256" key="5">
    <source>
        <dbReference type="SAM" id="SignalP"/>
    </source>
</evidence>
<evidence type="ECO:0000256" key="2">
    <source>
        <dbReference type="ARBA" id="ARBA00023136"/>
    </source>
</evidence>
<reference evidence="7 8" key="1">
    <citation type="journal article" date="2016" name="Biochim. Biophys. Acta">
        <title>Characterization of red-shifted phycobilisomes isolated from the chlorophyll f-containing cyanobacterium Halomicronema hongdechloris.</title>
        <authorList>
            <person name="Li Y."/>
            <person name="Lin Y."/>
            <person name="Garvey C.J."/>
            <person name="Birch D."/>
            <person name="Corkery R.W."/>
            <person name="Loughlin P.C."/>
            <person name="Scheer H."/>
            <person name="Willows R.D."/>
            <person name="Chen M."/>
        </authorList>
    </citation>
    <scope>NUCLEOTIDE SEQUENCE [LARGE SCALE GENOMIC DNA]</scope>
    <source>
        <strain evidence="7 8">C2206</strain>
    </source>
</reference>
<feature type="chain" id="PRO_5012712410" evidence="5">
    <location>
        <begin position="34"/>
        <end position="692"/>
    </location>
</feature>
<proteinExistence type="predicted"/>
<feature type="domain" description="OmpA-like" evidence="6">
    <location>
        <begin position="558"/>
        <end position="675"/>
    </location>
</feature>
<dbReference type="Gene3D" id="2.160.20.10">
    <property type="entry name" value="Single-stranded right-handed beta-helix, Pectin lyase-like"/>
    <property type="match status" value="1"/>
</dbReference>
<accession>A0A1Z3HP27</accession>
<keyword evidence="8" id="KW-1185">Reference proteome</keyword>
<keyword evidence="7" id="KW-0560">Oxidoreductase</keyword>
<gene>
    <name evidence="7" type="primary">ompA</name>
    <name evidence="7" type="ORF">XM38_030050</name>
</gene>
<dbReference type="InterPro" id="IPR011050">
    <property type="entry name" value="Pectin_lyase_fold/virulence"/>
</dbReference>
<dbReference type="InterPro" id="IPR006664">
    <property type="entry name" value="OMP_bac"/>
</dbReference>
<dbReference type="InterPro" id="IPR006626">
    <property type="entry name" value="PbH1"/>
</dbReference>
<dbReference type="SMART" id="SM00710">
    <property type="entry name" value="PbH1"/>
    <property type="match status" value="6"/>
</dbReference>
<evidence type="ECO:0000313" key="7">
    <source>
        <dbReference type="EMBL" id="ASC72051.1"/>
    </source>
</evidence>
<dbReference type="Proteomes" id="UP000191901">
    <property type="component" value="Chromosome"/>
</dbReference>
<evidence type="ECO:0000313" key="8">
    <source>
        <dbReference type="Proteomes" id="UP000191901"/>
    </source>
</evidence>
<organism evidence="7 8">
    <name type="scientific">Halomicronema hongdechloris C2206</name>
    <dbReference type="NCBI Taxonomy" id="1641165"/>
    <lineage>
        <taxon>Bacteria</taxon>
        <taxon>Bacillati</taxon>
        <taxon>Cyanobacteriota</taxon>
        <taxon>Cyanophyceae</taxon>
        <taxon>Nodosilineales</taxon>
        <taxon>Nodosilineaceae</taxon>
        <taxon>Halomicronema</taxon>
    </lineage>
</organism>
<evidence type="ECO:0000256" key="3">
    <source>
        <dbReference type="ARBA" id="ARBA00023237"/>
    </source>
</evidence>
<keyword evidence="3" id="KW-0998">Cell outer membrane</keyword>
<sequence length="692" mass="74422">MIRPLRSQAMFHPGLLVLAGTMTLGLATSVSSADVTASAYRITVNSALDGSVAADVELTLREAILLANHELSLEDLSQVERGLVTPITAPGSIIEFELPSDDRVIELVDLLPSIATADVVIDGTTQPGYGETVSAVDNIPTPGVSITAAPGEEVFRGLTITADSVTVRGMSLYGFRAQHRATQTTPPADIFISNAPPPADASPASPPVSFFQFQDPALAPQDVVIELNWLGITPDESIPEHRSAFGVSVFNGVDTVVRQNRIQHHQGSGVITAVRAQGLRLTENVILGNGVAGMPDAVRLEGQIEGTVVTGNLICGNDGSGLFLFKPEGASLIQGNDIRFNGRRFERAAVYLMGRGHQVLENTIGYQPGPGVAISAFPRSDRNLIRHNRFTHLDGLSIDLGADDNTGVRDFQQADGPNPPRNSYNRRLDTANGAINAPGFDQYEFGTDTETTLVTGNADPGSEVDIYQVVEGGGPYSPLDTPLTTVTADEQGRFQLSWEKPEGTWLSAIASDPLYGTSEPSPVVKVLGSEGTVPERSPQLPYTASCLPPAVAAEPPPPEPLQLRVPRNIHFALDRSNISPESAVILDQIVAVMQQYSFLVIELRGHTDPRASAAYNQALSERRALAAREYLLRQGIAPERLRILPLGESQRATSGNTRLDYARDRRVEFIFLDTRGLEIIFEAQESDLQIEP</sequence>
<dbReference type="InterPro" id="IPR012334">
    <property type="entry name" value="Pectin_lyas_fold"/>
</dbReference>
<dbReference type="InterPro" id="IPR050330">
    <property type="entry name" value="Bact_OuterMem_StrucFunc"/>
</dbReference>
<comment type="subcellular location">
    <subcellularLocation>
        <location evidence="1">Cell outer membrane</location>
    </subcellularLocation>
</comment>